<organism evidence="1">
    <name type="scientific">Tetraselmis sp. GSL018</name>
    <dbReference type="NCBI Taxonomy" id="582737"/>
    <lineage>
        <taxon>Eukaryota</taxon>
        <taxon>Viridiplantae</taxon>
        <taxon>Chlorophyta</taxon>
        <taxon>core chlorophytes</taxon>
        <taxon>Chlorodendrophyceae</taxon>
        <taxon>Chlorodendrales</taxon>
        <taxon>Chlorodendraceae</taxon>
        <taxon>Tetraselmis</taxon>
    </lineage>
</organism>
<sequence length="52" mass="5281">NDGRRAKRDEKALGEVCVWAGGQRGIGRGGGDFGIALCMDERADESGAGSGA</sequence>
<evidence type="ECO:0000313" key="1">
    <source>
        <dbReference type="EMBL" id="JAC62476.1"/>
    </source>
</evidence>
<protein>
    <submittedName>
        <fullName evidence="1">Uncharacterized protein</fullName>
    </submittedName>
</protein>
<reference evidence="1" key="1">
    <citation type="submission" date="2014-05" db="EMBL/GenBank/DDBJ databases">
        <title>The transcriptome of the halophilic microalga Tetraselmis sp. GSL018 isolated from the Great Salt Lake, Utah.</title>
        <authorList>
            <person name="Jinkerson R.E."/>
            <person name="D'Adamo S."/>
            <person name="Posewitz M.C."/>
        </authorList>
    </citation>
    <scope>NUCLEOTIDE SEQUENCE</scope>
    <source>
        <strain evidence="1">GSL018</strain>
    </source>
</reference>
<proteinExistence type="predicted"/>
<name>A0A061QVX6_9CHLO</name>
<dbReference type="EMBL" id="GBEZ01024518">
    <property type="protein sequence ID" value="JAC62476.1"/>
    <property type="molecule type" value="Transcribed_RNA"/>
</dbReference>
<feature type="non-terminal residue" evidence="1">
    <location>
        <position position="1"/>
    </location>
</feature>
<gene>
    <name evidence="1" type="ORF">TSPGSL018_23257</name>
</gene>
<accession>A0A061QVX6</accession>
<dbReference type="AlphaFoldDB" id="A0A061QVX6"/>